<accession>A0A225WD07</accession>
<protein>
    <submittedName>
        <fullName evidence="1">Uncharacterized protein</fullName>
    </submittedName>
</protein>
<evidence type="ECO:0000313" key="1">
    <source>
        <dbReference type="EMBL" id="OWZ14710.1"/>
    </source>
</evidence>
<evidence type="ECO:0000313" key="2">
    <source>
        <dbReference type="Proteomes" id="UP000198211"/>
    </source>
</evidence>
<dbReference type="Proteomes" id="UP000198211">
    <property type="component" value="Unassembled WGS sequence"/>
</dbReference>
<dbReference type="OrthoDB" id="107843at2759"/>
<reference evidence="2" key="1">
    <citation type="submission" date="2017-03" db="EMBL/GenBank/DDBJ databases">
        <title>Phytopthora megakarya and P. palmivora, two closely related causual agents of cacao black pod achieved similar genome size and gene model numbers by different mechanisms.</title>
        <authorList>
            <person name="Ali S."/>
            <person name="Shao J."/>
            <person name="Larry D.J."/>
            <person name="Kronmiller B."/>
            <person name="Shen D."/>
            <person name="Strem M.D."/>
            <person name="Melnick R.L."/>
            <person name="Guiltinan M.J."/>
            <person name="Tyler B.M."/>
            <person name="Meinhardt L.W."/>
            <person name="Bailey B.A."/>
        </authorList>
    </citation>
    <scope>NUCLEOTIDE SEQUENCE [LARGE SCALE GENOMIC DNA]</scope>
    <source>
        <strain evidence="2">zdho120</strain>
    </source>
</reference>
<dbReference type="EMBL" id="NBNE01001279">
    <property type="protein sequence ID" value="OWZ14710.1"/>
    <property type="molecule type" value="Genomic_DNA"/>
</dbReference>
<sequence>MGQKMDIWLEDLQSKKQWRTGYLEENEYVSGTNRIPNFSVENYISLFQDTLQYLMNGRGVSDDFSADKIRRKLVDAEDEVMKLELSVKFQVLGSAWAAKYVFRLMPVPLDCIDIIITLKGASYGTKLTTKVNSEERDAVRFFVEGWYVVNVIVYLVPQREGEKIDVFINKGHLMVGFPISLSTAGSTSVCLGTTAYFYSKDELRVVATGAPTHVSTDLTAVKVG</sequence>
<dbReference type="AlphaFoldDB" id="A0A225WD07"/>
<organism evidence="1 2">
    <name type="scientific">Phytophthora megakarya</name>
    <dbReference type="NCBI Taxonomy" id="4795"/>
    <lineage>
        <taxon>Eukaryota</taxon>
        <taxon>Sar</taxon>
        <taxon>Stramenopiles</taxon>
        <taxon>Oomycota</taxon>
        <taxon>Peronosporomycetes</taxon>
        <taxon>Peronosporales</taxon>
        <taxon>Peronosporaceae</taxon>
        <taxon>Phytophthora</taxon>
    </lineage>
</organism>
<name>A0A225WD07_9STRA</name>
<proteinExistence type="predicted"/>
<keyword evidence="2" id="KW-1185">Reference proteome</keyword>
<comment type="caution">
    <text evidence="1">The sequence shown here is derived from an EMBL/GenBank/DDBJ whole genome shotgun (WGS) entry which is preliminary data.</text>
</comment>
<gene>
    <name evidence="1" type="ORF">PHMEG_00011765</name>
</gene>